<feature type="compositionally biased region" description="Low complexity" evidence="1">
    <location>
        <begin position="198"/>
        <end position="213"/>
    </location>
</feature>
<evidence type="ECO:0000313" key="3">
    <source>
        <dbReference type="Proteomes" id="UP000606974"/>
    </source>
</evidence>
<proteinExistence type="predicted"/>
<keyword evidence="3" id="KW-1185">Reference proteome</keyword>
<dbReference type="AlphaFoldDB" id="A0A8H7DYX9"/>
<evidence type="ECO:0000313" key="2">
    <source>
        <dbReference type="EMBL" id="KAF7503172.1"/>
    </source>
</evidence>
<protein>
    <submittedName>
        <fullName evidence="2">Uncharacterized protein</fullName>
    </submittedName>
</protein>
<feature type="region of interest" description="Disordered" evidence="1">
    <location>
        <begin position="198"/>
        <end position="234"/>
    </location>
</feature>
<name>A0A8H7DYX9_9EURO</name>
<organism evidence="2 3">
    <name type="scientific">Endocarpon pusillum</name>
    <dbReference type="NCBI Taxonomy" id="364733"/>
    <lineage>
        <taxon>Eukaryota</taxon>
        <taxon>Fungi</taxon>
        <taxon>Dikarya</taxon>
        <taxon>Ascomycota</taxon>
        <taxon>Pezizomycotina</taxon>
        <taxon>Eurotiomycetes</taxon>
        <taxon>Chaetothyriomycetidae</taxon>
        <taxon>Verrucariales</taxon>
        <taxon>Verrucariaceae</taxon>
        <taxon>Endocarpon</taxon>
    </lineage>
</organism>
<sequence length="263" mass="28761">MVLPIGTPLKHFDWLTIPANHNDHVKHWAACTPQTRNDFFKSTGSDLNDSTHLSKWPQNSECYSSSGYTTDDPYLDDNSLFDSALGDFSTGNGSSLYSSISPDTIEPRGEPTSLNLTPGKKKVDPLESHPHYISQQTVLDSFADSYPKTDFDFGLDSYAFPSSPDKVNSTAPYADIVSDLQHSNPSWSNCSTPLYPQGLSSPSSSLSPRPSEPGASYAPLTLSQPPNELQSSVSASSQMLLPRLSHLKCPQCPRLVVDEAYLR</sequence>
<feature type="compositionally biased region" description="Polar residues" evidence="1">
    <location>
        <begin position="221"/>
        <end position="234"/>
    </location>
</feature>
<feature type="region of interest" description="Disordered" evidence="1">
    <location>
        <begin position="99"/>
        <end position="119"/>
    </location>
</feature>
<dbReference type="Proteomes" id="UP000606974">
    <property type="component" value="Unassembled WGS sequence"/>
</dbReference>
<accession>A0A8H7DYX9</accession>
<comment type="caution">
    <text evidence="2">The sequence shown here is derived from an EMBL/GenBank/DDBJ whole genome shotgun (WGS) entry which is preliminary data.</text>
</comment>
<dbReference type="EMBL" id="JAACFV010000193">
    <property type="protein sequence ID" value="KAF7503172.1"/>
    <property type="molecule type" value="Genomic_DNA"/>
</dbReference>
<reference evidence="2" key="1">
    <citation type="submission" date="2020-02" db="EMBL/GenBank/DDBJ databases">
        <authorList>
            <person name="Palmer J.M."/>
        </authorList>
    </citation>
    <scope>NUCLEOTIDE SEQUENCE</scope>
    <source>
        <strain evidence="2">EPUS1.4</strain>
        <tissue evidence="2">Thallus</tissue>
    </source>
</reference>
<gene>
    <name evidence="2" type="ORF">GJ744_004242</name>
</gene>
<evidence type="ECO:0000256" key="1">
    <source>
        <dbReference type="SAM" id="MobiDB-lite"/>
    </source>
</evidence>